<keyword evidence="2" id="KW-0732">Signal</keyword>
<keyword evidence="4" id="KW-0175">Coiled coil</keyword>
<dbReference type="Proteomes" id="UP000559010">
    <property type="component" value="Unassembled WGS sequence"/>
</dbReference>
<dbReference type="RefSeq" id="WP_169679952.1">
    <property type="nucleotide sequence ID" value="NZ_JABBNU010000004.1"/>
</dbReference>
<evidence type="ECO:0000256" key="1">
    <source>
        <dbReference type="ARBA" id="ARBA00004196"/>
    </source>
</evidence>
<protein>
    <recommendedName>
        <fullName evidence="7">Receptor L domain-containing protein</fullName>
    </recommendedName>
</protein>
<dbReference type="PANTHER" id="PTHR31018">
    <property type="entry name" value="SPORULATION-SPECIFIC PROTEIN-RELATED"/>
    <property type="match status" value="1"/>
</dbReference>
<dbReference type="PANTHER" id="PTHR31018:SF3">
    <property type="entry name" value="RECEPTOR PROTEIN-TYROSINE KINASE"/>
    <property type="match status" value="1"/>
</dbReference>
<dbReference type="PROSITE" id="PS51257">
    <property type="entry name" value="PROKAR_LIPOPROTEIN"/>
    <property type="match status" value="1"/>
</dbReference>
<evidence type="ECO:0000256" key="2">
    <source>
        <dbReference type="ARBA" id="ARBA00022729"/>
    </source>
</evidence>
<evidence type="ECO:0008006" key="7">
    <source>
        <dbReference type="Google" id="ProtNLM"/>
    </source>
</evidence>
<evidence type="ECO:0000313" key="5">
    <source>
        <dbReference type="EMBL" id="NMM48329.1"/>
    </source>
</evidence>
<accession>A0A848J1Z4</accession>
<comment type="subcellular location">
    <subcellularLocation>
        <location evidence="1">Cell envelope</location>
    </subcellularLocation>
</comment>
<dbReference type="AlphaFoldDB" id="A0A848J1Z4"/>
<feature type="coiled-coil region" evidence="4">
    <location>
        <begin position="17"/>
        <end position="66"/>
    </location>
</feature>
<evidence type="ECO:0000313" key="6">
    <source>
        <dbReference type="Proteomes" id="UP000559010"/>
    </source>
</evidence>
<keyword evidence="3" id="KW-0325">Glycoprotein</keyword>
<organism evidence="5 6">
    <name type="scientific">Marinigracilibium pacificum</name>
    <dbReference type="NCBI Taxonomy" id="2729599"/>
    <lineage>
        <taxon>Bacteria</taxon>
        <taxon>Pseudomonadati</taxon>
        <taxon>Bacteroidota</taxon>
        <taxon>Cytophagia</taxon>
        <taxon>Cytophagales</taxon>
        <taxon>Flammeovirgaceae</taxon>
        <taxon>Marinigracilibium</taxon>
    </lineage>
</organism>
<dbReference type="GO" id="GO:0030313">
    <property type="term" value="C:cell envelope"/>
    <property type="evidence" value="ECO:0007669"/>
    <property type="project" value="UniProtKB-SubCell"/>
</dbReference>
<dbReference type="SUPFAM" id="SSF52058">
    <property type="entry name" value="L domain-like"/>
    <property type="match status" value="1"/>
</dbReference>
<evidence type="ECO:0000256" key="3">
    <source>
        <dbReference type="ARBA" id="ARBA00023180"/>
    </source>
</evidence>
<gene>
    <name evidence="5" type="ORF">HH304_07955</name>
</gene>
<proteinExistence type="predicted"/>
<reference evidence="5 6" key="1">
    <citation type="submission" date="2020-04" db="EMBL/GenBank/DDBJ databases">
        <title>Flammeovirgaceae bacterium KN852 isolated from deep sea.</title>
        <authorList>
            <person name="Zhang D.-C."/>
        </authorList>
    </citation>
    <scope>NUCLEOTIDE SEQUENCE [LARGE SCALE GENOMIC DNA]</scope>
    <source>
        <strain evidence="5 6">KN852</strain>
    </source>
</reference>
<dbReference type="InterPro" id="IPR051648">
    <property type="entry name" value="CWI-Assembly_Regulator"/>
</dbReference>
<comment type="caution">
    <text evidence="5">The sequence shown here is derived from an EMBL/GenBank/DDBJ whole genome shotgun (WGS) entry which is preliminary data.</text>
</comment>
<keyword evidence="6" id="KW-1185">Reference proteome</keyword>
<name>A0A848J1Z4_9BACT</name>
<evidence type="ECO:0000256" key="4">
    <source>
        <dbReference type="SAM" id="Coils"/>
    </source>
</evidence>
<sequence>MKIKLWCLVLSFILITTGCVKDDLEDLQNQIDDLNTKVDDLEQAQQEALLAAIADLEASLAALNSDLVADLQLLEQEIAENANAVYYGNVITAADYDSLVAQGATIVTGKVVINNDDNIQDLTGIKLIGKNLEINGGTTITMESLQSVGEDLIITGVNTEATLNLSMLSSIGGDFEIVSNTGLTEVITDELVLVSGELFTESNDMLTTLSFAKLDQVDELHINGYWANDPEYLFYGAINYLDLSATNVSNDVLISYVGDVPAISFGEIGGDFEVEYTKIVEISVAASTIGGDFIIEYNARLMAIEVPNLETIDGELSVSFNDNSIFWNETERSGLTTLPTFETLTFIGGDIQVINNGAITSIESFNNVTEMTGANIDFSNNGSNIDNISIFNALVSTGASAYSNASINISEKTNWFDGFNMLENALNVRLTIQAPTEGGGGIGPFEVGGPVRVDGFASMTDLSTLFLDIKEATEFNAFPSLNNFKNYQEYLRVYMPLDENVGMCTMEPIFTKIKSGDFENWNGTRVAKFYMNWTEMDRDTAIDQLLAPCAL</sequence>
<dbReference type="EMBL" id="JABBNU010000004">
    <property type="protein sequence ID" value="NMM48329.1"/>
    <property type="molecule type" value="Genomic_DNA"/>
</dbReference>